<dbReference type="InterPro" id="IPR036259">
    <property type="entry name" value="MFS_trans_sf"/>
</dbReference>
<feature type="transmembrane region" description="Helical" evidence="6">
    <location>
        <begin position="409"/>
        <end position="430"/>
    </location>
</feature>
<feature type="transmembrane region" description="Helical" evidence="6">
    <location>
        <begin position="26"/>
        <end position="43"/>
    </location>
</feature>
<dbReference type="AlphaFoldDB" id="A0A7W9CAR7"/>
<feature type="transmembrane region" description="Helical" evidence="6">
    <location>
        <begin position="246"/>
        <end position="271"/>
    </location>
</feature>
<dbReference type="InterPro" id="IPR000849">
    <property type="entry name" value="Sugar_P_transporter"/>
</dbReference>
<evidence type="ECO:0000259" key="7">
    <source>
        <dbReference type="PROSITE" id="PS50850"/>
    </source>
</evidence>
<dbReference type="CDD" id="cd17319">
    <property type="entry name" value="MFS_ExuT_GudP_like"/>
    <property type="match status" value="1"/>
</dbReference>
<dbReference type="InterPro" id="IPR020846">
    <property type="entry name" value="MFS_dom"/>
</dbReference>
<keyword evidence="2" id="KW-1003">Cell membrane</keyword>
<proteinExistence type="predicted"/>
<organism evidence="8 9">
    <name type="scientific">Microbacterium ginsengiterrae</name>
    <dbReference type="NCBI Taxonomy" id="546115"/>
    <lineage>
        <taxon>Bacteria</taxon>
        <taxon>Bacillati</taxon>
        <taxon>Actinomycetota</taxon>
        <taxon>Actinomycetes</taxon>
        <taxon>Micrococcales</taxon>
        <taxon>Microbacteriaceae</taxon>
        <taxon>Microbacterium</taxon>
    </lineage>
</organism>
<dbReference type="PANTHER" id="PTHR11662">
    <property type="entry name" value="SOLUTE CARRIER FAMILY 17"/>
    <property type="match status" value="1"/>
</dbReference>
<keyword evidence="9" id="KW-1185">Reference proteome</keyword>
<sequence>MNQTVTEKRPAKHGRETAARRTIKNLRWWILGWALVAGIVNYMDRSAISIAAPALIEELGLTRTDIGLLGTVFSWTYAFAQLPAGWLVDKLGARRMYFLAIAGWSIATALMSIGTTLWHFVTFRFLLGVTEAPNGPASARLTADWFPRSERGQATAIWDSGSKWGPAIAPPILTGIMIAFGWQAIFVFLGLLGIILAVAFYIFYRRPELHPAISDEELAHITSEAEKQDVGAAKVPWLKLFAHRQIWGMMAGFFCVIWIWNIFIVFLPLYLQEERGVSIAGSGWLAAIPYLGAAVLGITGGWVMTRYTKASGLDALTAKRRVMSVAAVAAGVLICLIPLVGDLTLAMIVMTVALGFVATMQAAAWAMPGDIVNTSQVASVGAIQNFGGYFGGAFAPLLTGIIADATGSYAPSFIIGGVIAALAAVAYMVLVRRPMAALKEDAR</sequence>
<dbReference type="Proteomes" id="UP000517712">
    <property type="component" value="Unassembled WGS sequence"/>
</dbReference>
<accession>A0A7W9CAR7</accession>
<dbReference type="GO" id="GO:0005886">
    <property type="term" value="C:plasma membrane"/>
    <property type="evidence" value="ECO:0007669"/>
    <property type="project" value="UniProtKB-SubCell"/>
</dbReference>
<evidence type="ECO:0000256" key="6">
    <source>
        <dbReference type="SAM" id="Phobius"/>
    </source>
</evidence>
<gene>
    <name evidence="8" type="ORF">HD600_000690</name>
</gene>
<keyword evidence="3 6" id="KW-0812">Transmembrane</keyword>
<keyword evidence="4 6" id="KW-1133">Transmembrane helix</keyword>
<evidence type="ECO:0000256" key="3">
    <source>
        <dbReference type="ARBA" id="ARBA00022692"/>
    </source>
</evidence>
<evidence type="ECO:0000256" key="5">
    <source>
        <dbReference type="ARBA" id="ARBA00023136"/>
    </source>
</evidence>
<dbReference type="GO" id="GO:0022857">
    <property type="term" value="F:transmembrane transporter activity"/>
    <property type="evidence" value="ECO:0007669"/>
    <property type="project" value="InterPro"/>
</dbReference>
<dbReference type="RefSeq" id="WP_184281538.1">
    <property type="nucleotide sequence ID" value="NZ_BAAAPG010000001.1"/>
</dbReference>
<feature type="domain" description="Major facilitator superfamily (MFS) profile" evidence="7">
    <location>
        <begin position="30"/>
        <end position="435"/>
    </location>
</feature>
<dbReference type="Pfam" id="PF07690">
    <property type="entry name" value="MFS_1"/>
    <property type="match status" value="1"/>
</dbReference>
<dbReference type="InterPro" id="IPR050382">
    <property type="entry name" value="MFS_Na/Anion_cotransporter"/>
</dbReference>
<evidence type="ECO:0000313" key="9">
    <source>
        <dbReference type="Proteomes" id="UP000517712"/>
    </source>
</evidence>
<evidence type="ECO:0000313" key="8">
    <source>
        <dbReference type="EMBL" id="MBB5742193.1"/>
    </source>
</evidence>
<feature type="transmembrane region" description="Helical" evidence="6">
    <location>
        <begin position="386"/>
        <end position="403"/>
    </location>
</feature>
<feature type="transmembrane region" description="Helical" evidence="6">
    <location>
        <begin position="97"/>
        <end position="121"/>
    </location>
</feature>
<keyword evidence="5 6" id="KW-0472">Membrane</keyword>
<dbReference type="PANTHER" id="PTHR11662:SF399">
    <property type="entry name" value="FI19708P1-RELATED"/>
    <property type="match status" value="1"/>
</dbReference>
<feature type="transmembrane region" description="Helical" evidence="6">
    <location>
        <begin position="180"/>
        <end position="204"/>
    </location>
</feature>
<name>A0A7W9CAR7_9MICO</name>
<feature type="transmembrane region" description="Helical" evidence="6">
    <location>
        <begin position="283"/>
        <end position="302"/>
    </location>
</feature>
<evidence type="ECO:0000256" key="2">
    <source>
        <dbReference type="ARBA" id="ARBA00022475"/>
    </source>
</evidence>
<dbReference type="EMBL" id="JACHMU010000001">
    <property type="protein sequence ID" value="MBB5742193.1"/>
    <property type="molecule type" value="Genomic_DNA"/>
</dbReference>
<comment type="caution">
    <text evidence="8">The sequence shown here is derived from an EMBL/GenBank/DDBJ whole genome shotgun (WGS) entry which is preliminary data.</text>
</comment>
<evidence type="ECO:0000256" key="1">
    <source>
        <dbReference type="ARBA" id="ARBA00004651"/>
    </source>
</evidence>
<feature type="transmembrane region" description="Helical" evidence="6">
    <location>
        <begin position="346"/>
        <end position="366"/>
    </location>
</feature>
<feature type="transmembrane region" description="Helical" evidence="6">
    <location>
        <begin position="322"/>
        <end position="340"/>
    </location>
</feature>
<reference evidence="8 9" key="1">
    <citation type="submission" date="2020-08" db="EMBL/GenBank/DDBJ databases">
        <title>Sequencing the genomes of 1000 actinobacteria strains.</title>
        <authorList>
            <person name="Klenk H.-P."/>
        </authorList>
    </citation>
    <scope>NUCLEOTIDE SEQUENCE [LARGE SCALE GENOMIC DNA]</scope>
    <source>
        <strain evidence="8 9">DSM 24823</strain>
    </source>
</reference>
<dbReference type="PROSITE" id="PS50850">
    <property type="entry name" value="MFS"/>
    <property type="match status" value="1"/>
</dbReference>
<evidence type="ECO:0000256" key="4">
    <source>
        <dbReference type="ARBA" id="ARBA00022989"/>
    </source>
</evidence>
<dbReference type="SUPFAM" id="SSF103473">
    <property type="entry name" value="MFS general substrate transporter"/>
    <property type="match status" value="1"/>
</dbReference>
<feature type="transmembrane region" description="Helical" evidence="6">
    <location>
        <begin position="66"/>
        <end position="88"/>
    </location>
</feature>
<comment type="subcellular location">
    <subcellularLocation>
        <location evidence="1">Cell membrane</location>
        <topology evidence="1">Multi-pass membrane protein</topology>
    </subcellularLocation>
</comment>
<dbReference type="PIRSF" id="PIRSF002808">
    <property type="entry name" value="Hexose_phosphate_transp"/>
    <property type="match status" value="1"/>
</dbReference>
<dbReference type="Gene3D" id="1.20.1250.20">
    <property type="entry name" value="MFS general substrate transporter like domains"/>
    <property type="match status" value="2"/>
</dbReference>
<dbReference type="InterPro" id="IPR011701">
    <property type="entry name" value="MFS"/>
</dbReference>
<protein>
    <submittedName>
        <fullName evidence="8">Sugar phosphate permease</fullName>
    </submittedName>
</protein>